<dbReference type="CDD" id="cd02019">
    <property type="entry name" value="NK"/>
    <property type="match status" value="1"/>
</dbReference>
<dbReference type="InterPro" id="IPR052922">
    <property type="entry name" value="Cytidylate_Kinase-2"/>
</dbReference>
<dbReference type="SUPFAM" id="SSF52540">
    <property type="entry name" value="P-loop containing nucleoside triphosphate hydrolases"/>
    <property type="match status" value="1"/>
</dbReference>
<dbReference type="Proteomes" id="UP001431131">
    <property type="component" value="Unassembled WGS sequence"/>
</dbReference>
<organism evidence="1 2">
    <name type="scientific">Fredinandcohnia quinoae</name>
    <dbReference type="NCBI Taxonomy" id="2918902"/>
    <lineage>
        <taxon>Bacteria</taxon>
        <taxon>Bacillati</taxon>
        <taxon>Bacillota</taxon>
        <taxon>Bacilli</taxon>
        <taxon>Bacillales</taxon>
        <taxon>Bacillaceae</taxon>
        <taxon>Fredinandcohnia</taxon>
    </lineage>
</organism>
<dbReference type="PANTHER" id="PTHR37816:SF3">
    <property type="entry name" value="MODULATES DNA TOPOLOGY"/>
    <property type="match status" value="1"/>
</dbReference>
<reference evidence="1" key="1">
    <citation type="submission" date="2022-02" db="EMBL/GenBank/DDBJ databases">
        <title>Fredinandcohnia quinoae sp. nov. isolated from Chenopodium quinoa seeds.</title>
        <authorList>
            <person name="Saati-Santamaria Z."/>
            <person name="Flores-Felix J.D."/>
            <person name="Igual J.M."/>
            <person name="Velazquez E."/>
            <person name="Garcia-Fraile P."/>
            <person name="Martinez-Molina E."/>
        </authorList>
    </citation>
    <scope>NUCLEOTIDE SEQUENCE</scope>
    <source>
        <strain evidence="1">SECRCQ15</strain>
    </source>
</reference>
<dbReference type="InterPro" id="IPR027417">
    <property type="entry name" value="P-loop_NTPase"/>
</dbReference>
<comment type="caution">
    <text evidence="1">The sequence shown here is derived from an EMBL/GenBank/DDBJ whole genome shotgun (WGS) entry which is preliminary data.</text>
</comment>
<dbReference type="PANTHER" id="PTHR37816">
    <property type="entry name" value="YALI0E33011P"/>
    <property type="match status" value="1"/>
</dbReference>
<gene>
    <name evidence="1" type="ORF">MJG50_16165</name>
</gene>
<keyword evidence="2" id="KW-1185">Reference proteome</keyword>
<evidence type="ECO:0000313" key="1">
    <source>
        <dbReference type="EMBL" id="MCH1626871.1"/>
    </source>
</evidence>
<proteinExistence type="predicted"/>
<dbReference type="Gene3D" id="3.40.50.300">
    <property type="entry name" value="P-loop containing nucleotide triphosphate hydrolases"/>
    <property type="match status" value="1"/>
</dbReference>
<dbReference type="AlphaFoldDB" id="A0AAW5EA06"/>
<name>A0AAW5EA06_9BACI</name>
<accession>A0AAW5EA06</accession>
<dbReference type="EMBL" id="JAKTTI010000029">
    <property type="protein sequence ID" value="MCH1626871.1"/>
    <property type="molecule type" value="Genomic_DNA"/>
</dbReference>
<sequence>MKRIMVIGVSAGVGKSTFARKLSEKLDIEVCHLDTLFWKSGWVEATLEEFTEAQQEIIKKEQWIIEGNYSTTFEIRTEYADTIIYLELPRYVCLYRVIKRWLTHIGKKRPDVGCTEKMDWAFIKFIWTTYHPRVKKMKDRFHRLSHEKTIIVLKGKEEINAYLKNTLLNK</sequence>
<evidence type="ECO:0000313" key="2">
    <source>
        <dbReference type="Proteomes" id="UP001431131"/>
    </source>
</evidence>
<dbReference type="RefSeq" id="WP_240256789.1">
    <property type="nucleotide sequence ID" value="NZ_JAKTTI010000029.1"/>
</dbReference>
<protein>
    <submittedName>
        <fullName evidence="1">Topology modulation protein</fullName>
    </submittedName>
</protein>